<protein>
    <submittedName>
        <fullName evidence="3">Site-specific integrase</fullName>
    </submittedName>
</protein>
<sequence length="344" mass="37861">MVDSTLPLFDEMPPAGQVAAFKAAFDAWLAEQRGSGSLRQDGSVAVYEDMWEAFAAWCLSQSPVVTLSSLDLADLQAFQSARFGRKSSDLSLTPRYALRLMRLIDRVLRHHASRTEAVANPAAADWIAANPEIRYADAAHADPLPEYLSVSEARQLIAFLSSARPRPGKSRDAQAPLTWQEVRNRASVGLQLGAGLTPGDVRALTLDSPVSQGSRVRERPWKLQVPGNGNSPARETPVAPWAAELLQHWLVVRTEAGIAGTFLFPSTRTGKQWQKPSQYECAKRVLEEAGADSREGGSFRLRHTFALRQLRRGTSPQQVAGWLGIEPSKMKRYERVLPGVIEVV</sequence>
<keyword evidence="4" id="KW-1185">Reference proteome</keyword>
<dbReference type="RefSeq" id="WP_126472164.1">
    <property type="nucleotide sequence ID" value="NZ_RXOE01000005.1"/>
</dbReference>
<dbReference type="PROSITE" id="PS51898">
    <property type="entry name" value="TYR_RECOMBINASE"/>
    <property type="match status" value="1"/>
</dbReference>
<dbReference type="InterPro" id="IPR011010">
    <property type="entry name" value="DNA_brk_join_enz"/>
</dbReference>
<dbReference type="CDD" id="cd00397">
    <property type="entry name" value="DNA_BRE_C"/>
    <property type="match status" value="1"/>
</dbReference>
<dbReference type="AlphaFoldDB" id="A0A431TJF6"/>
<feature type="domain" description="Tyr recombinase" evidence="2">
    <location>
        <begin position="143"/>
        <end position="344"/>
    </location>
</feature>
<evidence type="ECO:0000313" key="3">
    <source>
        <dbReference type="EMBL" id="RTQ32905.1"/>
    </source>
</evidence>
<evidence type="ECO:0000256" key="1">
    <source>
        <dbReference type="ARBA" id="ARBA00023172"/>
    </source>
</evidence>
<dbReference type="EMBL" id="RXOE01000005">
    <property type="protein sequence ID" value="RTQ32905.1"/>
    <property type="molecule type" value="Genomic_DNA"/>
</dbReference>
<evidence type="ECO:0000259" key="2">
    <source>
        <dbReference type="PROSITE" id="PS51898"/>
    </source>
</evidence>
<reference evidence="3 4" key="1">
    <citation type="submission" date="2018-12" db="EMBL/GenBank/DDBJ databases">
        <title>The genome of Variovorax gossypii DSM 100435.</title>
        <authorList>
            <person name="Gao J."/>
            <person name="Sun J."/>
        </authorList>
    </citation>
    <scope>NUCLEOTIDE SEQUENCE [LARGE SCALE GENOMIC DNA]</scope>
    <source>
        <strain evidence="3 4">DSM 100435</strain>
    </source>
</reference>
<dbReference type="Pfam" id="PF00589">
    <property type="entry name" value="Phage_integrase"/>
    <property type="match status" value="1"/>
</dbReference>
<dbReference type="GO" id="GO:0003677">
    <property type="term" value="F:DNA binding"/>
    <property type="evidence" value="ECO:0007669"/>
    <property type="project" value="InterPro"/>
</dbReference>
<gene>
    <name evidence="3" type="ORF">EJP69_19575</name>
</gene>
<dbReference type="GO" id="GO:0015074">
    <property type="term" value="P:DNA integration"/>
    <property type="evidence" value="ECO:0007669"/>
    <property type="project" value="InterPro"/>
</dbReference>
<comment type="caution">
    <text evidence="3">The sequence shown here is derived from an EMBL/GenBank/DDBJ whole genome shotgun (WGS) entry which is preliminary data.</text>
</comment>
<dbReference type="GO" id="GO:0006310">
    <property type="term" value="P:DNA recombination"/>
    <property type="evidence" value="ECO:0007669"/>
    <property type="project" value="UniProtKB-KW"/>
</dbReference>
<organism evidence="3 4">
    <name type="scientific">Variovorax gossypii</name>
    <dbReference type="NCBI Taxonomy" id="1679495"/>
    <lineage>
        <taxon>Bacteria</taxon>
        <taxon>Pseudomonadati</taxon>
        <taxon>Pseudomonadota</taxon>
        <taxon>Betaproteobacteria</taxon>
        <taxon>Burkholderiales</taxon>
        <taxon>Comamonadaceae</taxon>
        <taxon>Variovorax</taxon>
    </lineage>
</organism>
<proteinExistence type="predicted"/>
<name>A0A431TJF6_9BURK</name>
<dbReference type="SUPFAM" id="SSF56349">
    <property type="entry name" value="DNA breaking-rejoining enzymes"/>
    <property type="match status" value="1"/>
</dbReference>
<dbReference type="Gene3D" id="1.10.443.10">
    <property type="entry name" value="Intergrase catalytic core"/>
    <property type="match status" value="1"/>
</dbReference>
<dbReference type="InterPro" id="IPR013762">
    <property type="entry name" value="Integrase-like_cat_sf"/>
</dbReference>
<evidence type="ECO:0000313" key="4">
    <source>
        <dbReference type="Proteomes" id="UP000267418"/>
    </source>
</evidence>
<accession>A0A431TJF6</accession>
<dbReference type="Proteomes" id="UP000267418">
    <property type="component" value="Unassembled WGS sequence"/>
</dbReference>
<dbReference type="OrthoDB" id="9125502at2"/>
<keyword evidence="1" id="KW-0233">DNA recombination</keyword>
<dbReference type="InterPro" id="IPR002104">
    <property type="entry name" value="Integrase_catalytic"/>
</dbReference>